<gene>
    <name evidence="1" type="ORF">AWB75_03835</name>
</gene>
<evidence type="ECO:0000313" key="1">
    <source>
        <dbReference type="EMBL" id="SAK72117.1"/>
    </source>
</evidence>
<dbReference type="GO" id="GO:0015074">
    <property type="term" value="P:DNA integration"/>
    <property type="evidence" value="ECO:0007669"/>
    <property type="project" value="InterPro"/>
</dbReference>
<name>A0A158BS88_9BURK</name>
<dbReference type="AlphaFoldDB" id="A0A158BS88"/>
<evidence type="ECO:0008006" key="3">
    <source>
        <dbReference type="Google" id="ProtNLM"/>
    </source>
</evidence>
<protein>
    <recommendedName>
        <fullName evidence="3">Phage integrase family protein</fullName>
    </recommendedName>
</protein>
<evidence type="ECO:0000313" key="2">
    <source>
        <dbReference type="Proteomes" id="UP000054870"/>
    </source>
</evidence>
<comment type="caution">
    <text evidence="1">The sequence shown here is derived from an EMBL/GenBank/DDBJ whole genome shotgun (WGS) entry which is preliminary data.</text>
</comment>
<dbReference type="InterPro" id="IPR013762">
    <property type="entry name" value="Integrase-like_cat_sf"/>
</dbReference>
<organism evidence="1 2">
    <name type="scientific">Caballeronia catudaia</name>
    <dbReference type="NCBI Taxonomy" id="1777136"/>
    <lineage>
        <taxon>Bacteria</taxon>
        <taxon>Pseudomonadati</taxon>
        <taxon>Pseudomonadota</taxon>
        <taxon>Betaproteobacteria</taxon>
        <taxon>Burkholderiales</taxon>
        <taxon>Burkholderiaceae</taxon>
        <taxon>Caballeronia</taxon>
    </lineage>
</organism>
<dbReference type="Proteomes" id="UP000054870">
    <property type="component" value="Unassembled WGS sequence"/>
</dbReference>
<dbReference type="GO" id="GO:0003677">
    <property type="term" value="F:DNA binding"/>
    <property type="evidence" value="ECO:0007669"/>
    <property type="project" value="InterPro"/>
</dbReference>
<reference evidence="1" key="1">
    <citation type="submission" date="2016-01" db="EMBL/GenBank/DDBJ databases">
        <authorList>
            <person name="Peeters C."/>
        </authorList>
    </citation>
    <scope>NUCLEOTIDE SEQUENCE [LARGE SCALE GENOMIC DNA]</scope>
    <source>
        <strain evidence="1">LMG 29318</strain>
    </source>
</reference>
<accession>A0A158BS88</accession>
<dbReference type="GO" id="GO:0006310">
    <property type="term" value="P:DNA recombination"/>
    <property type="evidence" value="ECO:0007669"/>
    <property type="project" value="InterPro"/>
</dbReference>
<dbReference type="Gene3D" id="1.10.443.10">
    <property type="entry name" value="Intergrase catalytic core"/>
    <property type="match status" value="1"/>
</dbReference>
<keyword evidence="2" id="KW-1185">Reference proteome</keyword>
<proteinExistence type="predicted"/>
<sequence length="701" mass="79299">MTVVVSEFGLNVVECPIAPTHFCYRPPSWPPPADWVVSLDESGNPKSKWGDPYWDFSAWVGRRFRFDFAGGHHGRSAPKLSPENQNVMRILATWILWGPMGARSWSYLKKHFDLLRRIVALCDAEGVIACNLVRYPILVGKLTALYPNGKDSRTVLQVLDRVLRSDVKIGFTLLDEAGLFDFADAMKKQQSRKTNEHDEEVTGEQTAYIPPRIWVYQVRRLRECLDDFLGHQKQIESCFKFCVDAYAHNFGDLKTAFLHEGDRDSFLPFAKQRENSGARSGRQFYGPFELVAKEFGIFDILAKWVLPPRRGTIDITSLSSYLTLVQTVGLTYVANFTLQRKEEVATLRANCLQWEQDSVLGRVPIICGETTKTDPDSDARWPTSPNVEVAVDAMTAIARLRMSCAVQNPAVGCSEYDRENPCLFHYCFEPWAAVPGKWKAYITRPKLQSYRYLAQRFPRLFDLEVLKITEEDLAIARKFTPNLDKNGDFAVGKTWPLAYHELRRTGAINMFASGLLSESSIQVILKHVTLLQTRYYGRNFSRLRFSADFENQVVSARYEVMGKQIQALVGEHYVSPLGDERKDEIVVNLVGTKALKALIKAARNGEIPFRETRLGGCAKRGHCDYGGIESVARCSGGDGDKPCREAVYDSRKRPAVKRQLEDANVQLSKASMDSPRAQALKAEIIGMENYLKVTKQNKRGS</sequence>
<dbReference type="EMBL" id="FCOF02000017">
    <property type="protein sequence ID" value="SAK72117.1"/>
    <property type="molecule type" value="Genomic_DNA"/>
</dbReference>